<accession>A0A939HQ78</accession>
<dbReference type="AlphaFoldDB" id="A0A939HQ78"/>
<dbReference type="RefSeq" id="WP_207846959.1">
    <property type="nucleotide sequence ID" value="NZ_JAFVMH010000008.1"/>
</dbReference>
<name>A0A939HQ78_9PROT</name>
<protein>
    <submittedName>
        <fullName evidence="1">Abi family protein</fullName>
    </submittedName>
</protein>
<comment type="caution">
    <text evidence="1">The sequence shown here is derived from an EMBL/GenBank/DDBJ whole genome shotgun (WGS) entry which is preliminary data.</text>
</comment>
<proteinExistence type="predicted"/>
<gene>
    <name evidence="1" type="ORF">J2D77_14150</name>
</gene>
<organism evidence="1 2">
    <name type="scientific">Acetobacter garciniae</name>
    <dbReference type="NCBI Taxonomy" id="2817435"/>
    <lineage>
        <taxon>Bacteria</taxon>
        <taxon>Pseudomonadati</taxon>
        <taxon>Pseudomonadota</taxon>
        <taxon>Alphaproteobacteria</taxon>
        <taxon>Acetobacterales</taxon>
        <taxon>Acetobacteraceae</taxon>
        <taxon>Acetobacter</taxon>
    </lineage>
</organism>
<dbReference type="Pfam" id="PF07751">
    <property type="entry name" value="Abi_2"/>
    <property type="match status" value="1"/>
</dbReference>
<dbReference type="Proteomes" id="UP000664073">
    <property type="component" value="Unassembled WGS sequence"/>
</dbReference>
<evidence type="ECO:0000313" key="1">
    <source>
        <dbReference type="EMBL" id="MBO1326294.1"/>
    </source>
</evidence>
<dbReference type="InterPro" id="IPR011664">
    <property type="entry name" value="Abi_system_AbiD/AbiF-like"/>
</dbReference>
<sequence length="284" mass="32113">MALIPYNKPHATGAQRVTHLRARGLIIPKPTIAARKIDLVGYERLRIYFLSRRQLNLVNHPFRPGTQYQEILRLYACDIKLRDACFAAVGQFELLLRNAISEALSASFGSHPYNNIAAFQSPASALEAIQTFTKTYELSKDPRAGHYKITYCPPLLPPIWTMKEFLTFGKTVRLFNCLNNTLKQRIATQFGVPAHQVFSSWISCLVDLRNICAHHDRLFNRSFQKQPATLTKVGLPVAPRHKLKAILECLDYLSDQRKAPVKITAKVGSIIRKFPEVAPAEVGF</sequence>
<evidence type="ECO:0000313" key="2">
    <source>
        <dbReference type="Proteomes" id="UP000664073"/>
    </source>
</evidence>
<keyword evidence="2" id="KW-1185">Reference proteome</keyword>
<dbReference type="EMBL" id="JAFVMH010000008">
    <property type="protein sequence ID" value="MBO1326294.1"/>
    <property type="molecule type" value="Genomic_DNA"/>
</dbReference>
<reference evidence="1" key="1">
    <citation type="submission" date="2021-03" db="EMBL/GenBank/DDBJ databases">
        <title>The complete genome sequence of Acetobacter sp. TBRC 12339.</title>
        <authorList>
            <person name="Charoenyingcharoen P."/>
            <person name="Yukphan P."/>
        </authorList>
    </citation>
    <scope>NUCLEOTIDE SEQUENCE</scope>
    <source>
        <strain evidence="1">TBRC 12339</strain>
    </source>
</reference>